<dbReference type="GO" id="GO:0042045">
    <property type="term" value="P:epithelial fluid transport"/>
    <property type="evidence" value="ECO:0007669"/>
    <property type="project" value="UniProtKB-ARBA"/>
</dbReference>
<reference evidence="17 18" key="1">
    <citation type="submission" date="2013-12" db="EMBL/GenBank/DDBJ databases">
        <title>Draft genome of the parsitic nematode Ancylostoma duodenale.</title>
        <authorList>
            <person name="Mitreva M."/>
        </authorList>
    </citation>
    <scope>NUCLEOTIDE SEQUENCE [LARGE SCALE GENOMIC DNA]</scope>
    <source>
        <strain evidence="17 18">Zhejiang</strain>
    </source>
</reference>
<dbReference type="FunFam" id="1.10.287.70:FF:000107">
    <property type="entry name" value="Voltage-dependent L-type calcium channel subunit alpha"/>
    <property type="match status" value="1"/>
</dbReference>
<dbReference type="GO" id="GO:0016323">
    <property type="term" value="C:basolateral plasma membrane"/>
    <property type="evidence" value="ECO:0007669"/>
    <property type="project" value="UniProtKB-ARBA"/>
</dbReference>
<evidence type="ECO:0000313" key="17">
    <source>
        <dbReference type="EMBL" id="KIH58818.1"/>
    </source>
</evidence>
<keyword evidence="18" id="KW-1185">Reference proteome</keyword>
<feature type="transmembrane region" description="Helical" evidence="15">
    <location>
        <begin position="467"/>
        <end position="484"/>
    </location>
</feature>
<evidence type="ECO:0000256" key="15">
    <source>
        <dbReference type="SAM" id="Phobius"/>
    </source>
</evidence>
<evidence type="ECO:0000256" key="11">
    <source>
        <dbReference type="ARBA" id="ARBA00023065"/>
    </source>
</evidence>
<feature type="compositionally biased region" description="Acidic residues" evidence="14">
    <location>
        <begin position="352"/>
        <end position="362"/>
    </location>
</feature>
<dbReference type="FunFam" id="1.20.120.350:FF:000001">
    <property type="entry name" value="Voltage-dependent L-type calcium channel subunit alpha"/>
    <property type="match status" value="1"/>
</dbReference>
<dbReference type="Pfam" id="PF00520">
    <property type="entry name" value="Ion_trans"/>
    <property type="match status" value="2"/>
</dbReference>
<dbReference type="Proteomes" id="UP000054047">
    <property type="component" value="Unassembled WGS sequence"/>
</dbReference>
<evidence type="ECO:0000256" key="8">
    <source>
        <dbReference type="ARBA" id="ARBA00022837"/>
    </source>
</evidence>
<dbReference type="GO" id="GO:0009581">
    <property type="term" value="P:detection of external stimulus"/>
    <property type="evidence" value="ECO:0007669"/>
    <property type="project" value="UniProtKB-ARBA"/>
</dbReference>
<keyword evidence="11" id="KW-0406">Ion transport</keyword>
<keyword evidence="10 15" id="KW-1133">Transmembrane helix</keyword>
<dbReference type="InterPro" id="IPR050599">
    <property type="entry name" value="VDCC_alpha-1_subunit"/>
</dbReference>
<accession>A0A0C2CPY7</accession>
<protein>
    <submittedName>
        <fullName evidence="17">Transporter, cation channel family protein</fullName>
    </submittedName>
</protein>
<keyword evidence="4" id="KW-0107">Calcium channel</keyword>
<dbReference type="PANTHER" id="PTHR45628">
    <property type="entry name" value="VOLTAGE-DEPENDENT CALCIUM CHANNEL TYPE A SUBUNIT ALPHA-1"/>
    <property type="match status" value="1"/>
</dbReference>
<dbReference type="Gene3D" id="1.10.287.70">
    <property type="match status" value="2"/>
</dbReference>
<comment type="subcellular location">
    <subcellularLocation>
        <location evidence="1">Membrane</location>
        <topology evidence="1">Multi-pass membrane protein</topology>
    </subcellularLocation>
</comment>
<evidence type="ECO:0000256" key="12">
    <source>
        <dbReference type="ARBA" id="ARBA00023136"/>
    </source>
</evidence>
<gene>
    <name evidence="17" type="ORF">ANCDUO_10967</name>
</gene>
<evidence type="ECO:0000256" key="2">
    <source>
        <dbReference type="ARBA" id="ARBA00022448"/>
    </source>
</evidence>
<keyword evidence="7" id="KW-0677">Repeat</keyword>
<dbReference type="GO" id="GO:0019722">
    <property type="term" value="P:calcium-mediated signaling"/>
    <property type="evidence" value="ECO:0007669"/>
    <property type="project" value="UniProtKB-ARBA"/>
</dbReference>
<dbReference type="GO" id="GO:0008331">
    <property type="term" value="F:high voltage-gated calcium channel activity"/>
    <property type="evidence" value="ECO:0007669"/>
    <property type="project" value="TreeGrafter"/>
</dbReference>
<name>A0A0C2CPY7_9BILA</name>
<feature type="domain" description="Ion transport" evidence="16">
    <location>
        <begin position="398"/>
        <end position="615"/>
    </location>
</feature>
<evidence type="ECO:0000256" key="13">
    <source>
        <dbReference type="ARBA" id="ARBA00023303"/>
    </source>
</evidence>
<dbReference type="EMBL" id="KN732669">
    <property type="protein sequence ID" value="KIH58818.1"/>
    <property type="molecule type" value="Genomic_DNA"/>
</dbReference>
<proteinExistence type="predicted"/>
<dbReference type="AlphaFoldDB" id="A0A0C2CPY7"/>
<evidence type="ECO:0000259" key="16">
    <source>
        <dbReference type="Pfam" id="PF00520"/>
    </source>
</evidence>
<keyword evidence="5 15" id="KW-0812">Transmembrane</keyword>
<evidence type="ECO:0000256" key="14">
    <source>
        <dbReference type="SAM" id="MobiDB-lite"/>
    </source>
</evidence>
<evidence type="ECO:0000256" key="7">
    <source>
        <dbReference type="ARBA" id="ARBA00022737"/>
    </source>
</evidence>
<dbReference type="InterPro" id="IPR005821">
    <property type="entry name" value="Ion_trans_dom"/>
</dbReference>
<keyword evidence="6" id="KW-0479">Metal-binding</keyword>
<feature type="transmembrane region" description="Helical" evidence="15">
    <location>
        <begin position="591"/>
        <end position="614"/>
    </location>
</feature>
<dbReference type="Gene3D" id="1.20.120.350">
    <property type="entry name" value="Voltage-gated potassium channels. Chain C"/>
    <property type="match status" value="1"/>
</dbReference>
<feature type="region of interest" description="Disordered" evidence="14">
    <location>
        <begin position="337"/>
        <end position="368"/>
    </location>
</feature>
<organism evidence="17 18">
    <name type="scientific">Ancylostoma duodenale</name>
    <dbReference type="NCBI Taxonomy" id="51022"/>
    <lineage>
        <taxon>Eukaryota</taxon>
        <taxon>Metazoa</taxon>
        <taxon>Ecdysozoa</taxon>
        <taxon>Nematoda</taxon>
        <taxon>Chromadorea</taxon>
        <taxon>Rhabditida</taxon>
        <taxon>Rhabditina</taxon>
        <taxon>Rhabditomorpha</taxon>
        <taxon>Strongyloidea</taxon>
        <taxon>Ancylostomatidae</taxon>
        <taxon>Ancylostomatinae</taxon>
        <taxon>Ancylostoma</taxon>
    </lineage>
</organism>
<evidence type="ECO:0000256" key="3">
    <source>
        <dbReference type="ARBA" id="ARBA00022568"/>
    </source>
</evidence>
<keyword evidence="8" id="KW-0106">Calcium</keyword>
<feature type="transmembrane region" description="Helical" evidence="15">
    <location>
        <begin position="522"/>
        <end position="542"/>
    </location>
</feature>
<dbReference type="PANTHER" id="PTHR45628:SF1">
    <property type="entry name" value="VOLTAGE-DEPENDENT CALCIUM CHANNEL TYPE D SUBUNIT ALPHA-1"/>
    <property type="match status" value="1"/>
</dbReference>
<dbReference type="GO" id="GO:0050906">
    <property type="term" value="P:detection of stimulus involved in sensory perception"/>
    <property type="evidence" value="ECO:0007669"/>
    <property type="project" value="UniProtKB-ARBA"/>
</dbReference>
<dbReference type="GO" id="GO:0046872">
    <property type="term" value="F:metal ion binding"/>
    <property type="evidence" value="ECO:0007669"/>
    <property type="project" value="UniProtKB-KW"/>
</dbReference>
<keyword evidence="12 15" id="KW-0472">Membrane</keyword>
<keyword evidence="2" id="KW-0813">Transport</keyword>
<evidence type="ECO:0000256" key="4">
    <source>
        <dbReference type="ARBA" id="ARBA00022673"/>
    </source>
</evidence>
<feature type="transmembrane region" description="Helical" evidence="15">
    <location>
        <begin position="399"/>
        <end position="417"/>
    </location>
</feature>
<dbReference type="InterPro" id="IPR027359">
    <property type="entry name" value="Volt_channel_dom_sf"/>
</dbReference>
<evidence type="ECO:0000256" key="5">
    <source>
        <dbReference type="ARBA" id="ARBA00022692"/>
    </source>
</evidence>
<dbReference type="SUPFAM" id="SSF81324">
    <property type="entry name" value="Voltage-gated potassium channels"/>
    <property type="match status" value="1"/>
</dbReference>
<dbReference type="GO" id="GO:0009582">
    <property type="term" value="P:detection of abiotic stimulus"/>
    <property type="evidence" value="ECO:0007669"/>
    <property type="project" value="UniProtKB-ARBA"/>
</dbReference>
<evidence type="ECO:0000256" key="9">
    <source>
        <dbReference type="ARBA" id="ARBA00022882"/>
    </source>
</evidence>
<evidence type="ECO:0000256" key="1">
    <source>
        <dbReference type="ARBA" id="ARBA00004141"/>
    </source>
</evidence>
<evidence type="ECO:0000313" key="18">
    <source>
        <dbReference type="Proteomes" id="UP000054047"/>
    </source>
</evidence>
<dbReference type="GO" id="GO:0005891">
    <property type="term" value="C:voltage-gated calcium channel complex"/>
    <property type="evidence" value="ECO:0007669"/>
    <property type="project" value="TreeGrafter"/>
</dbReference>
<keyword evidence="13" id="KW-0407">Ion channel</keyword>
<feature type="transmembrane region" description="Helical" evidence="15">
    <location>
        <begin position="429"/>
        <end position="447"/>
    </location>
</feature>
<sequence>MYGSIRGRGQAAKETTISGTNRVFVYCCVYDRMHLESSGAGIHLSSWRLPSERMEHSRLYHRRYWVGEHGPLAHEHPRVRREGVASLSSASTTATGIRRAKLTSRAERYPSGNDTSVAHCVASPICNFDLCYHRVRAILWEATLHLVCSLLFESNRIRQCKGVVCSVDPATGQLAQKDPTPCGTVGSAFKCEPSDALTGMGVKWECSSNTSWPGPNNGITNFDNFGLAMLTVFQCVSLEGWTDVMYWVGKRRCWTRVALDLLRDARDPRLVLRAESRFGCAFRRIFQGARESSRSWPVPEISRETATGGRSERKIFYFLCLIGYLDWITQAEDIDPVNDEQEEEPQATATGEEVDEEGEERAEEARPSNSSHQLSFCFRFEKTNRRCRRACRRLVKSQTFYWLVILLVLLNTLVLTSEHYGQSEWLDDFQTMANLFFVILFSLEMLLKMYSLGFTTYTTSQFNRFDCFVVISSIIEFVLLYLRLMKPLGVSVLRSARLLRIFKVTKYWTSLRNLVSSLLNSLRSIMSLLLLLFLFIVIFALLGMQVFGGKFNFNPQQPKPRANFDTFIQSLLTVFQILTGEDWNTVMYNGIESFGGVGTLGVIVSIYYIVLFICGG</sequence>
<dbReference type="GO" id="GO:0016322">
    <property type="term" value="P:neuron remodeling"/>
    <property type="evidence" value="ECO:0007669"/>
    <property type="project" value="UniProtKB-ARBA"/>
</dbReference>
<evidence type="ECO:0000256" key="10">
    <source>
        <dbReference type="ARBA" id="ARBA00022989"/>
    </source>
</evidence>
<feature type="domain" description="Ion transport" evidence="16">
    <location>
        <begin position="204"/>
        <end position="252"/>
    </location>
</feature>
<keyword evidence="3" id="KW-0109">Calcium transport</keyword>
<evidence type="ECO:0000256" key="6">
    <source>
        <dbReference type="ARBA" id="ARBA00022723"/>
    </source>
</evidence>
<keyword evidence="9" id="KW-0851">Voltage-gated channel</keyword>
<dbReference type="GO" id="GO:0098703">
    <property type="term" value="P:calcium ion import across plasma membrane"/>
    <property type="evidence" value="ECO:0007669"/>
    <property type="project" value="TreeGrafter"/>
</dbReference>
<dbReference type="OrthoDB" id="431720at2759"/>